<evidence type="ECO:0000256" key="2">
    <source>
        <dbReference type="ARBA" id="ARBA00022692"/>
    </source>
</evidence>
<feature type="signal peptide" evidence="7">
    <location>
        <begin position="1"/>
        <end position="22"/>
    </location>
</feature>
<feature type="compositionally biased region" description="Low complexity" evidence="5">
    <location>
        <begin position="288"/>
        <end position="299"/>
    </location>
</feature>
<gene>
    <name evidence="8" type="ORF">EJ05DRAFT_479157</name>
</gene>
<evidence type="ECO:0000256" key="7">
    <source>
        <dbReference type="SAM" id="SignalP"/>
    </source>
</evidence>
<reference evidence="8" key="1">
    <citation type="journal article" date="2020" name="Stud. Mycol.">
        <title>101 Dothideomycetes genomes: a test case for predicting lifestyles and emergence of pathogens.</title>
        <authorList>
            <person name="Haridas S."/>
            <person name="Albert R."/>
            <person name="Binder M."/>
            <person name="Bloem J."/>
            <person name="Labutti K."/>
            <person name="Salamov A."/>
            <person name="Andreopoulos B."/>
            <person name="Baker S."/>
            <person name="Barry K."/>
            <person name="Bills G."/>
            <person name="Bluhm B."/>
            <person name="Cannon C."/>
            <person name="Castanera R."/>
            <person name="Culley D."/>
            <person name="Daum C."/>
            <person name="Ezra D."/>
            <person name="Gonzalez J."/>
            <person name="Henrissat B."/>
            <person name="Kuo A."/>
            <person name="Liang C."/>
            <person name="Lipzen A."/>
            <person name="Lutzoni F."/>
            <person name="Magnuson J."/>
            <person name="Mondo S."/>
            <person name="Nolan M."/>
            <person name="Ohm R."/>
            <person name="Pangilinan J."/>
            <person name="Park H.-J."/>
            <person name="Ramirez L."/>
            <person name="Alfaro M."/>
            <person name="Sun H."/>
            <person name="Tritt A."/>
            <person name="Yoshinaga Y."/>
            <person name="Zwiers L.-H."/>
            <person name="Turgeon B."/>
            <person name="Goodwin S."/>
            <person name="Spatafora J."/>
            <person name="Crous P."/>
            <person name="Grigoriev I."/>
        </authorList>
    </citation>
    <scope>NUCLEOTIDE SEQUENCE</scope>
    <source>
        <strain evidence="8">CBS 121739</strain>
    </source>
</reference>
<dbReference type="RefSeq" id="XP_033597179.1">
    <property type="nucleotide sequence ID" value="XM_033744620.1"/>
</dbReference>
<organism evidence="8 9">
    <name type="scientific">Pseudovirgaria hyperparasitica</name>
    <dbReference type="NCBI Taxonomy" id="470096"/>
    <lineage>
        <taxon>Eukaryota</taxon>
        <taxon>Fungi</taxon>
        <taxon>Dikarya</taxon>
        <taxon>Ascomycota</taxon>
        <taxon>Pezizomycotina</taxon>
        <taxon>Dothideomycetes</taxon>
        <taxon>Dothideomycetes incertae sedis</taxon>
        <taxon>Acrospermales</taxon>
        <taxon>Acrospermaceae</taxon>
        <taxon>Pseudovirgaria</taxon>
    </lineage>
</organism>
<dbReference type="AlphaFoldDB" id="A0A6A6VVL5"/>
<dbReference type="GO" id="GO:0016020">
    <property type="term" value="C:membrane"/>
    <property type="evidence" value="ECO:0007669"/>
    <property type="project" value="UniProtKB-SubCell"/>
</dbReference>
<feature type="compositionally biased region" description="Polar residues" evidence="5">
    <location>
        <begin position="306"/>
        <end position="325"/>
    </location>
</feature>
<sequence length="414" mass="42189">MVVSMGRVFMSAAILAPVMISAVPWNGPRATGDAGAEVVGWSPAPTSPPLLYRGMDSIFERQASRGDNTCGYGHDDPSNTFSCIDDSYVCATNSFYGVHGCCNPNSLNACSIKTTCVPSSEASSCTGACASNGYVALCTAGSLTGCYNILYDFGTTTMTEWGCSNVDTTILVDYSTSGESLLPDTSQVEVPISTRVITVNPSESAEDSSADTATTIGSSSNGINSSNEGSSTNVGAIAGGVVGGVAGLAIIVAGIVFLLMRRKKKSKAAAAAAAPAAAGGYQPPPMSGPQGPQSSVPQGTYPQGAYPQQNYGQQTAYDPSAQQATAGYYQPQDPSKQPPTQDYKYNYNAPGAEAPPPAAGAAELGGGSQAPYTQPSSPPPGATAQHDSIQQLDSTTVNPTGQTSPKPVVHEIGS</sequence>
<feature type="region of interest" description="Disordered" evidence="5">
    <location>
        <begin position="276"/>
        <end position="414"/>
    </location>
</feature>
<dbReference type="InterPro" id="IPR051694">
    <property type="entry name" value="Immunoregulatory_rcpt-like"/>
</dbReference>
<evidence type="ECO:0000256" key="4">
    <source>
        <dbReference type="ARBA" id="ARBA00023136"/>
    </source>
</evidence>
<evidence type="ECO:0000313" key="9">
    <source>
        <dbReference type="Proteomes" id="UP000799437"/>
    </source>
</evidence>
<dbReference type="Gene3D" id="1.20.5.510">
    <property type="entry name" value="Single helix bin"/>
    <property type="match status" value="1"/>
</dbReference>
<protein>
    <recommendedName>
        <fullName evidence="10">Mid2 domain-containing protein</fullName>
    </recommendedName>
</protein>
<evidence type="ECO:0000256" key="3">
    <source>
        <dbReference type="ARBA" id="ARBA00022989"/>
    </source>
</evidence>
<evidence type="ECO:0000256" key="1">
    <source>
        <dbReference type="ARBA" id="ARBA00004167"/>
    </source>
</evidence>
<feature type="compositionally biased region" description="Low complexity" evidence="5">
    <location>
        <begin position="210"/>
        <end position="229"/>
    </location>
</feature>
<dbReference type="OrthoDB" id="5347452at2759"/>
<keyword evidence="9" id="KW-1185">Reference proteome</keyword>
<feature type="transmembrane region" description="Helical" evidence="6">
    <location>
        <begin position="234"/>
        <end position="259"/>
    </location>
</feature>
<keyword evidence="7" id="KW-0732">Signal</keyword>
<evidence type="ECO:0008006" key="10">
    <source>
        <dbReference type="Google" id="ProtNLM"/>
    </source>
</evidence>
<keyword evidence="4 6" id="KW-0472">Membrane</keyword>
<comment type="subcellular location">
    <subcellularLocation>
        <location evidence="1">Membrane</location>
        <topology evidence="1">Single-pass membrane protein</topology>
    </subcellularLocation>
</comment>
<name>A0A6A6VVL5_9PEZI</name>
<dbReference type="GeneID" id="54485674"/>
<dbReference type="Proteomes" id="UP000799437">
    <property type="component" value="Unassembled WGS sequence"/>
</dbReference>
<feature type="compositionally biased region" description="Polar residues" evidence="5">
    <location>
        <begin position="385"/>
        <end position="405"/>
    </location>
</feature>
<proteinExistence type="predicted"/>
<keyword evidence="3 6" id="KW-1133">Transmembrane helix</keyword>
<keyword evidence="2 6" id="KW-0812">Transmembrane</keyword>
<accession>A0A6A6VVL5</accession>
<dbReference type="PANTHER" id="PTHR15549">
    <property type="entry name" value="PAIRED IMMUNOGLOBULIN-LIKE TYPE 2 RECEPTOR"/>
    <property type="match status" value="1"/>
</dbReference>
<dbReference type="GO" id="GO:0071944">
    <property type="term" value="C:cell periphery"/>
    <property type="evidence" value="ECO:0007669"/>
    <property type="project" value="UniProtKB-ARBA"/>
</dbReference>
<feature type="chain" id="PRO_5025511215" description="Mid2 domain-containing protein" evidence="7">
    <location>
        <begin position="23"/>
        <end position="414"/>
    </location>
</feature>
<evidence type="ECO:0000256" key="6">
    <source>
        <dbReference type="SAM" id="Phobius"/>
    </source>
</evidence>
<dbReference type="EMBL" id="ML996579">
    <property type="protein sequence ID" value="KAF2754728.1"/>
    <property type="molecule type" value="Genomic_DNA"/>
</dbReference>
<evidence type="ECO:0000313" key="8">
    <source>
        <dbReference type="EMBL" id="KAF2754728.1"/>
    </source>
</evidence>
<evidence type="ECO:0000256" key="5">
    <source>
        <dbReference type="SAM" id="MobiDB-lite"/>
    </source>
</evidence>
<feature type="region of interest" description="Disordered" evidence="5">
    <location>
        <begin position="199"/>
        <end position="229"/>
    </location>
</feature>